<protein>
    <submittedName>
        <fullName evidence="2">Uncharacterized protein</fullName>
    </submittedName>
</protein>
<evidence type="ECO:0000313" key="3">
    <source>
        <dbReference type="Proteomes" id="UP000015001"/>
    </source>
</evidence>
<evidence type="ECO:0000256" key="1">
    <source>
        <dbReference type="SAM" id="MobiDB-lite"/>
    </source>
</evidence>
<dbReference type="PATRIC" id="fig|1283301.3.peg.8956"/>
<dbReference type="AlphaFoldDB" id="S4MKD8"/>
<proteinExistence type="predicted"/>
<feature type="compositionally biased region" description="Basic and acidic residues" evidence="1">
    <location>
        <begin position="76"/>
        <end position="87"/>
    </location>
</feature>
<organism evidence="2 3">
    <name type="scientific">Streptomyces afghaniensis 772</name>
    <dbReference type="NCBI Taxonomy" id="1283301"/>
    <lineage>
        <taxon>Bacteria</taxon>
        <taxon>Bacillati</taxon>
        <taxon>Actinomycetota</taxon>
        <taxon>Actinomycetes</taxon>
        <taxon>Kitasatosporales</taxon>
        <taxon>Streptomycetaceae</taxon>
        <taxon>Streptomyces</taxon>
    </lineage>
</organism>
<comment type="caution">
    <text evidence="2">The sequence shown here is derived from an EMBL/GenBank/DDBJ whole genome shotgun (WGS) entry which is preliminary data.</text>
</comment>
<dbReference type="EMBL" id="AOPY01001731">
    <property type="protein sequence ID" value="EPJ33917.1"/>
    <property type="molecule type" value="Genomic_DNA"/>
</dbReference>
<gene>
    <name evidence="2" type="ORF">STAFG_9030</name>
</gene>
<name>S4MKD8_9ACTN</name>
<feature type="region of interest" description="Disordered" evidence="1">
    <location>
        <begin position="51"/>
        <end position="87"/>
    </location>
</feature>
<sequence>MHRFRYAGAGGGGTVGRSSHAVDPRTVSIRDRLVLECFYRALTHAVLQAARGTHRASPSPCRHEVPPWTWSGDAVRAPRDDVLGAVQ</sequence>
<feature type="region of interest" description="Disordered" evidence="1">
    <location>
        <begin position="1"/>
        <end position="21"/>
    </location>
</feature>
<evidence type="ECO:0000313" key="2">
    <source>
        <dbReference type="EMBL" id="EPJ33917.1"/>
    </source>
</evidence>
<accession>S4MKD8</accession>
<keyword evidence="3" id="KW-1185">Reference proteome</keyword>
<reference evidence="2 3" key="1">
    <citation type="submission" date="2013-02" db="EMBL/GenBank/DDBJ databases">
        <title>Draft Genome Sequence of Streptomyces afghaniensis, Which Produces Compounds of the Julimycin B-Complex.</title>
        <authorList>
            <person name="Gruening B.A."/>
            <person name="Praeg A."/>
            <person name="Erxleben A."/>
            <person name="Guenther S."/>
            <person name="Fiedler H.-P."/>
            <person name="Goodfellow M."/>
            <person name="Mueller M."/>
        </authorList>
    </citation>
    <scope>NUCLEOTIDE SEQUENCE [LARGE SCALE GENOMIC DNA]</scope>
    <source>
        <strain evidence="2 3">772</strain>
    </source>
</reference>
<dbReference type="Proteomes" id="UP000015001">
    <property type="component" value="Unassembled WGS sequence"/>
</dbReference>
<dbReference type="HOGENOM" id="CLU_2481834_0_0_11"/>